<organism evidence="2 3">
    <name type="scientific">Blattamonas nauphoetae</name>
    <dbReference type="NCBI Taxonomy" id="2049346"/>
    <lineage>
        <taxon>Eukaryota</taxon>
        <taxon>Metamonada</taxon>
        <taxon>Preaxostyla</taxon>
        <taxon>Oxymonadida</taxon>
        <taxon>Blattamonas</taxon>
    </lineage>
</organism>
<feature type="region of interest" description="Disordered" evidence="1">
    <location>
        <begin position="1"/>
        <end position="55"/>
    </location>
</feature>
<proteinExistence type="predicted"/>
<gene>
    <name evidence="2" type="ORF">BLNAU_21695</name>
</gene>
<dbReference type="EMBL" id="JARBJD010000349">
    <property type="protein sequence ID" value="KAK2943385.1"/>
    <property type="molecule type" value="Genomic_DNA"/>
</dbReference>
<sequence length="86" mass="9245">MTSSPPHLMIENAFPQTAPLLLQPLSPNPPNTSSDGPLCGVSGSSYSSSMESQSTRKIGAIGIDLAAIQREMEERTRQMEELIEEG</sequence>
<dbReference type="Proteomes" id="UP001281761">
    <property type="component" value="Unassembled WGS sequence"/>
</dbReference>
<protein>
    <submittedName>
        <fullName evidence="2">Uncharacterized protein</fullName>
    </submittedName>
</protein>
<reference evidence="2 3" key="1">
    <citation type="journal article" date="2022" name="bioRxiv">
        <title>Genomics of Preaxostyla Flagellates Illuminates Evolutionary Transitions and the Path Towards Mitochondrial Loss.</title>
        <authorList>
            <person name="Novak L.V.F."/>
            <person name="Treitli S.C."/>
            <person name="Pyrih J."/>
            <person name="Halakuc P."/>
            <person name="Pipaliya S.V."/>
            <person name="Vacek V."/>
            <person name="Brzon O."/>
            <person name="Soukal P."/>
            <person name="Eme L."/>
            <person name="Dacks J.B."/>
            <person name="Karnkowska A."/>
            <person name="Elias M."/>
            <person name="Hampl V."/>
        </authorList>
    </citation>
    <scope>NUCLEOTIDE SEQUENCE [LARGE SCALE GENOMIC DNA]</scope>
    <source>
        <strain evidence="2">NAU3</strain>
        <tissue evidence="2">Gut</tissue>
    </source>
</reference>
<evidence type="ECO:0000313" key="2">
    <source>
        <dbReference type="EMBL" id="KAK2943385.1"/>
    </source>
</evidence>
<evidence type="ECO:0000313" key="3">
    <source>
        <dbReference type="Proteomes" id="UP001281761"/>
    </source>
</evidence>
<accession>A0ABQ9WV75</accession>
<comment type="caution">
    <text evidence="2">The sequence shown here is derived from an EMBL/GenBank/DDBJ whole genome shotgun (WGS) entry which is preliminary data.</text>
</comment>
<evidence type="ECO:0000256" key="1">
    <source>
        <dbReference type="SAM" id="MobiDB-lite"/>
    </source>
</evidence>
<name>A0ABQ9WV75_9EUKA</name>
<feature type="compositionally biased region" description="Low complexity" evidence="1">
    <location>
        <begin position="42"/>
        <end position="53"/>
    </location>
</feature>
<keyword evidence="3" id="KW-1185">Reference proteome</keyword>